<name>A0ABR1GD46_AURAN</name>
<organism evidence="3 4">
    <name type="scientific">Aureococcus anophagefferens</name>
    <name type="common">Harmful bloom alga</name>
    <dbReference type="NCBI Taxonomy" id="44056"/>
    <lineage>
        <taxon>Eukaryota</taxon>
        <taxon>Sar</taxon>
        <taxon>Stramenopiles</taxon>
        <taxon>Ochrophyta</taxon>
        <taxon>Pelagophyceae</taxon>
        <taxon>Pelagomonadales</taxon>
        <taxon>Pelagomonadaceae</taxon>
        <taxon>Aureococcus</taxon>
    </lineage>
</organism>
<dbReference type="InterPro" id="IPR043502">
    <property type="entry name" value="DNA/RNA_pol_sf"/>
</dbReference>
<dbReference type="SUPFAM" id="SSF56672">
    <property type="entry name" value="DNA/RNA polymerases"/>
    <property type="match status" value="1"/>
</dbReference>
<feature type="region of interest" description="Disordered" evidence="1">
    <location>
        <begin position="26"/>
        <end position="45"/>
    </location>
</feature>
<accession>A0ABR1GD46</accession>
<proteinExistence type="predicted"/>
<evidence type="ECO:0000313" key="4">
    <source>
        <dbReference type="Proteomes" id="UP001363151"/>
    </source>
</evidence>
<comment type="caution">
    <text evidence="3">The sequence shown here is derived from an EMBL/GenBank/DDBJ whole genome shotgun (WGS) entry which is preliminary data.</text>
</comment>
<evidence type="ECO:0000313" key="3">
    <source>
        <dbReference type="EMBL" id="KAK7253736.1"/>
    </source>
</evidence>
<dbReference type="PANTHER" id="PTHR45990">
    <property type="entry name" value="DNA REPAIR PROTEIN REV1"/>
    <property type="match status" value="1"/>
</dbReference>
<dbReference type="InterPro" id="IPR043128">
    <property type="entry name" value="Rev_trsase/Diguanyl_cyclase"/>
</dbReference>
<protein>
    <submittedName>
        <fullName evidence="3">Deoxycytidyl transferase</fullName>
    </submittedName>
</protein>
<dbReference type="Gene3D" id="3.30.70.270">
    <property type="match status" value="1"/>
</dbReference>
<evidence type="ECO:0000256" key="1">
    <source>
        <dbReference type="SAM" id="MobiDB-lite"/>
    </source>
</evidence>
<gene>
    <name evidence="3" type="primary">REV1</name>
    <name evidence="3" type="ORF">SO694_00002428</name>
</gene>
<dbReference type="Proteomes" id="UP001363151">
    <property type="component" value="Unassembled WGS sequence"/>
</dbReference>
<keyword evidence="4" id="KW-1185">Reference proteome</keyword>
<feature type="region of interest" description="Disordered" evidence="1">
    <location>
        <begin position="109"/>
        <end position="153"/>
    </location>
</feature>
<dbReference type="PANTHER" id="PTHR45990:SF1">
    <property type="entry name" value="DNA REPAIR PROTEIN REV1"/>
    <property type="match status" value="1"/>
</dbReference>
<dbReference type="InterPro" id="IPR001126">
    <property type="entry name" value="UmuC"/>
</dbReference>
<dbReference type="PROSITE" id="PS50173">
    <property type="entry name" value="UMUC"/>
    <property type="match status" value="1"/>
</dbReference>
<feature type="domain" description="UmuC" evidence="2">
    <location>
        <begin position="159"/>
        <end position="259"/>
    </location>
</feature>
<evidence type="ECO:0000259" key="2">
    <source>
        <dbReference type="PROSITE" id="PS50173"/>
    </source>
</evidence>
<reference evidence="3 4" key="1">
    <citation type="submission" date="2024-03" db="EMBL/GenBank/DDBJ databases">
        <title>Aureococcus anophagefferens CCMP1851 and Kratosvirus quantuckense: Draft genome of a second virus-susceptible host strain in the model system.</title>
        <authorList>
            <person name="Chase E."/>
            <person name="Truchon A.R."/>
            <person name="Schepens W."/>
            <person name="Wilhelm S.W."/>
        </authorList>
    </citation>
    <scope>NUCLEOTIDE SEQUENCE [LARGE SCALE GENOMIC DNA]</scope>
    <source>
        <strain evidence="3 4">CCMP1851</strain>
    </source>
</reference>
<dbReference type="EMBL" id="JBBJCI010000034">
    <property type="protein sequence ID" value="KAK7253736.1"/>
    <property type="molecule type" value="Genomic_DNA"/>
</dbReference>
<feature type="compositionally biased region" description="Basic and acidic residues" evidence="1">
    <location>
        <begin position="120"/>
        <end position="140"/>
    </location>
</feature>
<keyword evidence="3" id="KW-0808">Transferase</keyword>
<dbReference type="Pfam" id="PF00817">
    <property type="entry name" value="IMS"/>
    <property type="match status" value="1"/>
</dbReference>
<sequence length="270" mass="28692">MEAPGAPTAPVATTSDARRTAAALRAAEPLLGGPPRSGGAPRTTLDDDTFIETFHRASRLAFIGRWDEVWSDVLDEADDGAEVAPPEPPLRAAAAIDLPRRPRLLLRVRRRAGPPGAQEAPRRGLLERRRRQLAERDQQRVLRGAAPKRAKSEHVAGRRRLCPELVTVPYDFEAFAEAAVAAHSCVLRVTKHVVAKSIECYALRRRHVAAASGDDDDAGAAIVAAAIRRAVADATGGCTCSVGSASSMMFAKIATDLSKATDGGPTPICT</sequence>
<dbReference type="GO" id="GO:0016740">
    <property type="term" value="F:transferase activity"/>
    <property type="evidence" value="ECO:0007669"/>
    <property type="project" value="UniProtKB-KW"/>
</dbReference>